<sequence length="1199" mass="135713">MRTRRSNYPNNSNVTIPRRRRRQVSNIVEPEIRTIVAPMAERTMEELLRAPTEGYGEAIVLPEINADHFEIKTNLLQLVQANLFYGLENDNPHAHINSFKRITSTLRFRNVPNDVIKLMMFSYSLEGATKTWYEKEPPNSILTWEDLFTKFINQFFPPSKTTHLKNEISCFIQKIEETFSEAWERFKELLRACPHHGFTELTQVDTFYNGLNDNEQDSLNAAAGGNLLSKTTRKALNIIENKSKVRYLRNKPNASRINATSSLIDEIIEKLADQLSTLVEIVSKKVVTPAPVKAVEESCVTCGGAHSWYNCPATDNNQASVQNNGQNRFNQNHVQGNNFNRGNNFHGNQGFQNQNNHAPNFQNQGFQNQPFQVPNNQVQQEISNDFSSYKRNNDQMLRNMQSQINSLKGDLKNEIQNTIKSQQAVMMNQQTTFQNNLQNMICGLFQNQASTSGTLSSNTIPNPKGEMKAITTRSGVAYEGPSIPTNPSPKKVVERETEETTDKEQTNFQGSTAQIPPPVIPISISEPDVPTTLPKTIPISESDIPKSLPKPNIPYPSRRDNQKSRDKASNQMEKIFQIFQDLRFDISFADALLLMPRFAPTIKSLLMNKEKLLELAKIPLNENCSAMLLKKLPEKLGDPSKCLIPCNFPGIEVCHALADLGTSINLMPLSIWKKLSLPELTPTRMTLELADRSITYPKGIAEDVFVKVGKFHFPTDFVVVDFEADPRVPLILRRSFLRTSRALINVYGEEITLRVDSEAITFNLDQTTRYSSTNDNSVNRIAIIDAICEEYALELLGFPNSSGGNPTPTSEPFTSEFILEEIEAYLKDDLISPEINHADCNLEEDICLIEKLLNNDPFQLHPMDLKQSEVTEAKSSIEEPSELELKDLPSYLEYAFLEETDKLPVIIAKGLKNDEKDALLKVLKSHKRAIAWKITDIKGIDPSFCTHKILMEDDYKPTVQSERRVNPKIHEVSPVHCVPKKGGITVIANEENELISTQGDVLYLETLLSNDTHHNISPDVFFNHEPQHIENESDHVTFSPKSDPLHHEFTGELITIPPGIVRDHEDYINRMSLLCGNSSSRSPENSHTIIESLPTSTTLVEDSDSNREEIDIFSGPDDSIPPGIESDFDSEEDNLLNDDPIHEYERLTFDMEPNVPVINNVDELNEDECFDPRGGEINVEVDDSFSFCYWGLFFCFYLP</sequence>
<accession>A0ABQ4YL08</accession>
<evidence type="ECO:0000313" key="4">
    <source>
        <dbReference type="Proteomes" id="UP001151760"/>
    </source>
</evidence>
<feature type="compositionally biased region" description="Basic and acidic residues" evidence="1">
    <location>
        <begin position="557"/>
        <end position="568"/>
    </location>
</feature>
<keyword evidence="3" id="KW-0695">RNA-directed DNA polymerase</keyword>
<name>A0ABQ4YL08_9ASTR</name>
<dbReference type="EMBL" id="BQNB010010461">
    <property type="protein sequence ID" value="GJS77617.1"/>
    <property type="molecule type" value="Genomic_DNA"/>
</dbReference>
<feature type="region of interest" description="Disordered" evidence="1">
    <location>
        <begin position="477"/>
        <end position="569"/>
    </location>
</feature>
<evidence type="ECO:0000313" key="3">
    <source>
        <dbReference type="EMBL" id="GJS77617.1"/>
    </source>
</evidence>
<dbReference type="InterPro" id="IPR005162">
    <property type="entry name" value="Retrotrans_gag_dom"/>
</dbReference>
<dbReference type="PANTHER" id="PTHR33067:SF9">
    <property type="entry name" value="RNA-DIRECTED DNA POLYMERASE"/>
    <property type="match status" value="1"/>
</dbReference>
<organism evidence="3 4">
    <name type="scientific">Tanacetum coccineum</name>
    <dbReference type="NCBI Taxonomy" id="301880"/>
    <lineage>
        <taxon>Eukaryota</taxon>
        <taxon>Viridiplantae</taxon>
        <taxon>Streptophyta</taxon>
        <taxon>Embryophyta</taxon>
        <taxon>Tracheophyta</taxon>
        <taxon>Spermatophyta</taxon>
        <taxon>Magnoliopsida</taxon>
        <taxon>eudicotyledons</taxon>
        <taxon>Gunneridae</taxon>
        <taxon>Pentapetalae</taxon>
        <taxon>asterids</taxon>
        <taxon>campanulids</taxon>
        <taxon>Asterales</taxon>
        <taxon>Asteraceae</taxon>
        <taxon>Asteroideae</taxon>
        <taxon>Anthemideae</taxon>
        <taxon>Anthemidinae</taxon>
        <taxon>Tanacetum</taxon>
    </lineage>
</organism>
<keyword evidence="4" id="KW-1185">Reference proteome</keyword>
<dbReference type="CDD" id="cd00303">
    <property type="entry name" value="retropepsin_like"/>
    <property type="match status" value="1"/>
</dbReference>
<dbReference type="Pfam" id="PF03732">
    <property type="entry name" value="Retrotrans_gag"/>
    <property type="match status" value="1"/>
</dbReference>
<comment type="caution">
    <text evidence="3">The sequence shown here is derived from an EMBL/GenBank/DDBJ whole genome shotgun (WGS) entry which is preliminary data.</text>
</comment>
<evidence type="ECO:0000259" key="2">
    <source>
        <dbReference type="Pfam" id="PF03732"/>
    </source>
</evidence>
<reference evidence="3" key="1">
    <citation type="journal article" date="2022" name="Int. J. Mol. Sci.">
        <title>Draft Genome of Tanacetum Coccineum: Genomic Comparison of Closely Related Tanacetum-Family Plants.</title>
        <authorList>
            <person name="Yamashiro T."/>
            <person name="Shiraishi A."/>
            <person name="Nakayama K."/>
            <person name="Satake H."/>
        </authorList>
    </citation>
    <scope>NUCLEOTIDE SEQUENCE</scope>
</reference>
<evidence type="ECO:0000256" key="1">
    <source>
        <dbReference type="SAM" id="MobiDB-lite"/>
    </source>
</evidence>
<feature type="compositionally biased region" description="Low complexity" evidence="1">
    <location>
        <begin position="521"/>
        <end position="530"/>
    </location>
</feature>
<keyword evidence="3" id="KW-0808">Transferase</keyword>
<dbReference type="PANTHER" id="PTHR33067">
    <property type="entry name" value="RNA-DIRECTED DNA POLYMERASE-RELATED"/>
    <property type="match status" value="1"/>
</dbReference>
<reference evidence="3" key="2">
    <citation type="submission" date="2022-01" db="EMBL/GenBank/DDBJ databases">
        <authorList>
            <person name="Yamashiro T."/>
            <person name="Shiraishi A."/>
            <person name="Satake H."/>
            <person name="Nakayama K."/>
        </authorList>
    </citation>
    <scope>NUCLEOTIDE SEQUENCE</scope>
</reference>
<protein>
    <submittedName>
        <fullName evidence="3">Reverse transcriptase domain-containing protein</fullName>
    </submittedName>
</protein>
<gene>
    <name evidence="3" type="ORF">Tco_0727498</name>
</gene>
<keyword evidence="3" id="KW-0548">Nucleotidyltransferase</keyword>
<dbReference type="Gene3D" id="2.40.70.10">
    <property type="entry name" value="Acid Proteases"/>
    <property type="match status" value="1"/>
</dbReference>
<dbReference type="GO" id="GO:0003964">
    <property type="term" value="F:RNA-directed DNA polymerase activity"/>
    <property type="evidence" value="ECO:0007669"/>
    <property type="project" value="UniProtKB-KW"/>
</dbReference>
<dbReference type="Proteomes" id="UP001151760">
    <property type="component" value="Unassembled WGS sequence"/>
</dbReference>
<feature type="compositionally biased region" description="Basic and acidic residues" evidence="1">
    <location>
        <begin position="491"/>
        <end position="505"/>
    </location>
</feature>
<feature type="domain" description="Retrotransposon gag" evidence="2">
    <location>
        <begin position="120"/>
        <end position="213"/>
    </location>
</feature>
<dbReference type="InterPro" id="IPR021109">
    <property type="entry name" value="Peptidase_aspartic_dom_sf"/>
</dbReference>
<proteinExistence type="predicted"/>